<dbReference type="AlphaFoldDB" id="A0A8R1HNX2"/>
<dbReference type="GO" id="GO:0005506">
    <property type="term" value="F:iron ion binding"/>
    <property type="evidence" value="ECO:0007669"/>
    <property type="project" value="InterPro"/>
</dbReference>
<keyword evidence="19" id="KW-1185">Reference proteome</keyword>
<evidence type="ECO:0000256" key="4">
    <source>
        <dbReference type="ARBA" id="ARBA00005022"/>
    </source>
</evidence>
<proteinExistence type="inferred from homology"/>
<evidence type="ECO:0000313" key="19">
    <source>
        <dbReference type="Proteomes" id="UP000005237"/>
    </source>
</evidence>
<dbReference type="FunFam" id="3.60.130.10:FF:000001">
    <property type="entry name" value="Trimethyllysine dioxygenase, mitochondrial"/>
    <property type="match status" value="1"/>
</dbReference>
<dbReference type="Pfam" id="PF02668">
    <property type="entry name" value="TauD"/>
    <property type="match status" value="1"/>
</dbReference>
<keyword evidence="11" id="KW-0408">Iron</keyword>
<feature type="domain" description="TauD/TfdA-like" evidence="16">
    <location>
        <begin position="363"/>
        <end position="620"/>
    </location>
</feature>
<dbReference type="CDD" id="cd00250">
    <property type="entry name" value="CAS_like"/>
    <property type="match status" value="1"/>
</dbReference>
<dbReference type="SUPFAM" id="SSF51197">
    <property type="entry name" value="Clavaminate synthase-like"/>
    <property type="match status" value="1"/>
</dbReference>
<dbReference type="InterPro" id="IPR050411">
    <property type="entry name" value="AlphaKG_dependent_hydroxylases"/>
</dbReference>
<reference evidence="18" key="2">
    <citation type="submission" date="2022-06" db="UniProtKB">
        <authorList>
            <consortium name="EnsemblMetazoa"/>
        </authorList>
    </citation>
    <scope>IDENTIFICATION</scope>
    <source>
        <strain evidence="18">DF5081</strain>
    </source>
</reference>
<keyword evidence="7" id="KW-0479">Metal-binding</keyword>
<sequence length="646" mass="73475">MRHSPDLKHDMLKSIIIILDLLDEIGRTPPAGVELVPTLTKTMARSVVLSSNSSLLPREAHEAREETPRASGGGAPEQADERVGGDTGEEEEEPMEVEDGEDSDVDEDDNEMSMDEMSGEAPIVNTVSPAAPSPKPVAPKPFEYGPGMMCEDGNGKKILPIGDYMLLIARVVETMMTQSPSQRFTDEFIQSGGMQKIMKLCHLPCITNESTHSTYITTIANIVKHIVDFCHVIDSKIFFHFCDIFNQGEEIGLSEYGTQGKTGEFPLIWLRDTSPDPKTYTISPAMTARNLKMKEFDVEQKSKKIWIDEQSDSLKVEWECGLLSSFPSKWLQIRNPSDQEARKRRRKVYLFPEDTWGNEEIEKRLKRFSYEEFMNNDRVMHDFLEAVCIDGIAVLKGAEKGKKGAVEAIGKRIGMIKRTHFGTVFEVSLKADASNMAYASNSELPFHTDFPSLSHPPQLQMLHMLRSAEEGGNSLFVDGFHVAEQLRKENPKVFRILTTHSMEYIEEGYDVHDIDGKTIRFDYDMCARHKVIRLNDEGVVNKIQFGNAMRSWFYDCEPSKVQDVYRAMKTFTDHCYQPRNMLKFRLEDGDTVLWANQRLLHTRDAFKNAPGESRTLTGCYFDWDIVKSRVRHLRDKLSLEQNQPSA</sequence>
<dbReference type="InterPro" id="IPR042098">
    <property type="entry name" value="TauD-like_sf"/>
</dbReference>
<dbReference type="InterPro" id="IPR010314">
    <property type="entry name" value="E3_Ub_ligase_DUF913"/>
</dbReference>
<name>A0A8R1HNX2_CAEJA</name>
<accession>A0A8R1HNX2</accession>
<comment type="catalytic activity">
    <reaction evidence="14">
        <text>4-(trimethylamino)butanoate + 2-oxoglutarate + O2 = carnitine + succinate + CO2</text>
        <dbReference type="Rhea" id="RHEA:24028"/>
        <dbReference type="ChEBI" id="CHEBI:15379"/>
        <dbReference type="ChEBI" id="CHEBI:16244"/>
        <dbReference type="ChEBI" id="CHEBI:16526"/>
        <dbReference type="ChEBI" id="CHEBI:16810"/>
        <dbReference type="ChEBI" id="CHEBI:17126"/>
        <dbReference type="ChEBI" id="CHEBI:30031"/>
        <dbReference type="EC" id="1.14.11.1"/>
    </reaction>
</comment>
<feature type="compositionally biased region" description="Basic and acidic residues" evidence="15">
    <location>
        <begin position="58"/>
        <end position="68"/>
    </location>
</feature>
<evidence type="ECO:0000256" key="5">
    <source>
        <dbReference type="ARBA" id="ARBA00008654"/>
    </source>
</evidence>
<keyword evidence="8" id="KW-0124">Carnitine biosynthesis</keyword>
<keyword evidence="9" id="KW-0223">Dioxygenase</keyword>
<evidence type="ECO:0000256" key="6">
    <source>
        <dbReference type="ARBA" id="ARBA00012270"/>
    </source>
</evidence>
<evidence type="ECO:0000256" key="2">
    <source>
        <dbReference type="ARBA" id="ARBA00001961"/>
    </source>
</evidence>
<comment type="pathway">
    <text evidence="4">Amine and polyamine biosynthesis; carnitine biosynthesis.</text>
</comment>
<dbReference type="EC" id="1.14.11.1" evidence="6"/>
<dbReference type="InterPro" id="IPR012775">
    <property type="entry name" value="GBBH-like"/>
</dbReference>
<dbReference type="InterPro" id="IPR003819">
    <property type="entry name" value="TauD/TfdA-like"/>
</dbReference>
<dbReference type="NCBIfam" id="TIGR02409">
    <property type="entry name" value="carnitine_bodg"/>
    <property type="match status" value="1"/>
</dbReference>
<dbReference type="Pfam" id="PF06025">
    <property type="entry name" value="DUF913"/>
    <property type="match status" value="1"/>
</dbReference>
<comment type="function">
    <text evidence="3">Catalyzes the formation of L-carnitine from gamma-butyrobetaine.</text>
</comment>
<feature type="region of interest" description="Disordered" evidence="15">
    <location>
        <begin position="50"/>
        <end position="116"/>
    </location>
</feature>
<dbReference type="InterPro" id="IPR038492">
    <property type="entry name" value="GBBH-like_N_sf"/>
</dbReference>
<comment type="cofactor">
    <cofactor evidence="1">
        <name>Fe(2+)</name>
        <dbReference type="ChEBI" id="CHEBI:29033"/>
    </cofactor>
</comment>
<organism evidence="18 19">
    <name type="scientific">Caenorhabditis japonica</name>
    <dbReference type="NCBI Taxonomy" id="281687"/>
    <lineage>
        <taxon>Eukaryota</taxon>
        <taxon>Metazoa</taxon>
        <taxon>Ecdysozoa</taxon>
        <taxon>Nematoda</taxon>
        <taxon>Chromadorea</taxon>
        <taxon>Rhabditida</taxon>
        <taxon>Rhabditina</taxon>
        <taxon>Rhabditomorpha</taxon>
        <taxon>Rhabditoidea</taxon>
        <taxon>Rhabditidae</taxon>
        <taxon>Peloderinae</taxon>
        <taxon>Caenorhabditis</taxon>
    </lineage>
</organism>
<evidence type="ECO:0000256" key="8">
    <source>
        <dbReference type="ARBA" id="ARBA00022873"/>
    </source>
</evidence>
<feature type="domain" description="DUF913" evidence="17">
    <location>
        <begin position="1"/>
        <end position="207"/>
    </location>
</feature>
<dbReference type="Proteomes" id="UP000005237">
    <property type="component" value="Unassembled WGS sequence"/>
</dbReference>
<feature type="compositionally biased region" description="Acidic residues" evidence="15">
    <location>
        <begin position="87"/>
        <end position="116"/>
    </location>
</feature>
<dbReference type="Gene3D" id="3.30.2020.30">
    <property type="match status" value="1"/>
</dbReference>
<dbReference type="Gene3D" id="3.60.130.10">
    <property type="entry name" value="Clavaminate synthase-like"/>
    <property type="match status" value="1"/>
</dbReference>
<evidence type="ECO:0000256" key="3">
    <source>
        <dbReference type="ARBA" id="ARBA00002906"/>
    </source>
</evidence>
<dbReference type="PANTHER" id="PTHR10696">
    <property type="entry name" value="GAMMA-BUTYROBETAINE HYDROXYLASE-RELATED"/>
    <property type="match status" value="1"/>
</dbReference>
<evidence type="ECO:0000313" key="18">
    <source>
        <dbReference type="EnsemblMetazoa" id="CJA07374a.1"/>
    </source>
</evidence>
<dbReference type="EnsemblMetazoa" id="CJA07374a.1">
    <property type="protein sequence ID" value="CJA07374a.1"/>
    <property type="gene ID" value="WBGene00126578"/>
</dbReference>
<comment type="cofactor">
    <cofactor evidence="2">
        <name>L-ascorbate</name>
        <dbReference type="ChEBI" id="CHEBI:38290"/>
    </cofactor>
</comment>
<keyword evidence="10" id="KW-0560">Oxidoreductase</keyword>
<evidence type="ECO:0000256" key="14">
    <source>
        <dbReference type="ARBA" id="ARBA00049149"/>
    </source>
</evidence>
<evidence type="ECO:0000256" key="9">
    <source>
        <dbReference type="ARBA" id="ARBA00022964"/>
    </source>
</evidence>
<reference evidence="19" key="1">
    <citation type="submission" date="2010-08" db="EMBL/GenBank/DDBJ databases">
        <authorList>
            <consortium name="Caenorhabditis japonica Sequencing Consortium"/>
            <person name="Wilson R.K."/>
        </authorList>
    </citation>
    <scope>NUCLEOTIDE SEQUENCE [LARGE SCALE GENOMIC DNA]</scope>
    <source>
        <strain evidence="19">DF5081</strain>
    </source>
</reference>
<dbReference type="PANTHER" id="PTHR10696:SF33">
    <property type="entry name" value="GAMMA-BUTYROBETAINE DIOXYGENASE"/>
    <property type="match status" value="1"/>
</dbReference>
<evidence type="ECO:0000256" key="11">
    <source>
        <dbReference type="ARBA" id="ARBA00023004"/>
    </source>
</evidence>
<evidence type="ECO:0000259" key="17">
    <source>
        <dbReference type="Pfam" id="PF06025"/>
    </source>
</evidence>
<evidence type="ECO:0000256" key="13">
    <source>
        <dbReference type="ARBA" id="ARBA00033412"/>
    </source>
</evidence>
<evidence type="ECO:0000256" key="10">
    <source>
        <dbReference type="ARBA" id="ARBA00023002"/>
    </source>
</evidence>
<comment type="similarity">
    <text evidence="5">Belongs to the gamma-BBH/TMLD family.</text>
</comment>
<evidence type="ECO:0000259" key="16">
    <source>
        <dbReference type="Pfam" id="PF02668"/>
    </source>
</evidence>
<evidence type="ECO:0000256" key="12">
    <source>
        <dbReference type="ARBA" id="ARBA00030584"/>
    </source>
</evidence>
<dbReference type="GO" id="GO:0045329">
    <property type="term" value="P:carnitine biosynthetic process"/>
    <property type="evidence" value="ECO:0007669"/>
    <property type="project" value="UniProtKB-KW"/>
</dbReference>
<protein>
    <recommendedName>
        <fullName evidence="6">gamma-butyrobetaine dioxygenase</fullName>
        <ecNumber evidence="6">1.14.11.1</ecNumber>
    </recommendedName>
    <alternativeName>
        <fullName evidence="12">Gamma-butyrobetaine hydroxylase</fullName>
    </alternativeName>
    <alternativeName>
        <fullName evidence="13">Gamma-butyrobetaine,2-oxoglutarate dioxygenase</fullName>
    </alternativeName>
</protein>
<evidence type="ECO:0000256" key="7">
    <source>
        <dbReference type="ARBA" id="ARBA00022723"/>
    </source>
</evidence>
<evidence type="ECO:0000256" key="1">
    <source>
        <dbReference type="ARBA" id="ARBA00001954"/>
    </source>
</evidence>
<dbReference type="GO" id="GO:0008336">
    <property type="term" value="F:gamma-butyrobetaine dioxygenase activity"/>
    <property type="evidence" value="ECO:0007669"/>
    <property type="project" value="UniProtKB-EC"/>
</dbReference>
<evidence type="ECO:0000256" key="15">
    <source>
        <dbReference type="SAM" id="MobiDB-lite"/>
    </source>
</evidence>
<dbReference type="GO" id="GO:0005739">
    <property type="term" value="C:mitochondrion"/>
    <property type="evidence" value="ECO:0007669"/>
    <property type="project" value="TreeGrafter"/>
</dbReference>